<dbReference type="InterPro" id="IPR001270">
    <property type="entry name" value="ClpA/B"/>
</dbReference>
<evidence type="ECO:0000256" key="11">
    <source>
        <dbReference type="ARBA" id="ARBA00049244"/>
    </source>
</evidence>
<keyword evidence="7" id="KW-0547">Nucleotide-binding</keyword>
<evidence type="ECO:0000256" key="5">
    <source>
        <dbReference type="ARBA" id="ARBA00022705"/>
    </source>
</evidence>
<dbReference type="GO" id="GO:0003677">
    <property type="term" value="F:DNA binding"/>
    <property type="evidence" value="ECO:0007669"/>
    <property type="project" value="InterPro"/>
</dbReference>
<dbReference type="OrthoDB" id="9810148at2"/>
<keyword evidence="8" id="KW-0862">Zinc</keyword>
<dbReference type="FunFam" id="3.40.50.300:FF:000014">
    <property type="entry name" value="DNA polymerase III subunit gamma/tau"/>
    <property type="match status" value="1"/>
</dbReference>
<keyword evidence="4 13" id="KW-0548">Nucleotidyltransferase</keyword>
<accession>E0NNS0</accession>
<evidence type="ECO:0000256" key="6">
    <source>
        <dbReference type="ARBA" id="ARBA00022723"/>
    </source>
</evidence>
<dbReference type="STRING" id="862517.HMPREF9225_1809"/>
<comment type="caution">
    <text evidence="13">The sequence shown here is derived from an EMBL/GenBank/DDBJ whole genome shotgun (WGS) entry which is preliminary data.</text>
</comment>
<dbReference type="Gene3D" id="1.10.8.60">
    <property type="match status" value="1"/>
</dbReference>
<dbReference type="SUPFAM" id="SSF52540">
    <property type="entry name" value="P-loop containing nucleoside triphosphate hydrolases"/>
    <property type="match status" value="1"/>
</dbReference>
<dbReference type="EMBL" id="AEEH01000051">
    <property type="protein sequence ID" value="EFM24573.1"/>
    <property type="molecule type" value="Genomic_DNA"/>
</dbReference>
<dbReference type="NCBIfam" id="NF004046">
    <property type="entry name" value="PRK05563.1"/>
    <property type="match status" value="1"/>
</dbReference>
<dbReference type="InterPro" id="IPR022754">
    <property type="entry name" value="DNA_pol_III_gamma-3"/>
</dbReference>
<dbReference type="PANTHER" id="PTHR11669">
    <property type="entry name" value="REPLICATION FACTOR C / DNA POLYMERASE III GAMMA-TAU SUBUNIT"/>
    <property type="match status" value="1"/>
</dbReference>
<keyword evidence="14" id="KW-1185">Reference proteome</keyword>
<dbReference type="eggNOG" id="COG2812">
    <property type="taxonomic scope" value="Bacteria"/>
</dbReference>
<evidence type="ECO:0000256" key="10">
    <source>
        <dbReference type="ARBA" id="ARBA00022932"/>
    </source>
</evidence>
<dbReference type="SUPFAM" id="SSF48019">
    <property type="entry name" value="post-AAA+ oligomerization domain-like"/>
    <property type="match status" value="1"/>
</dbReference>
<dbReference type="InterPro" id="IPR012763">
    <property type="entry name" value="DNA_pol_III_sug/sutau_N"/>
</dbReference>
<evidence type="ECO:0000313" key="13">
    <source>
        <dbReference type="EMBL" id="EFM24573.1"/>
    </source>
</evidence>
<keyword evidence="3 13" id="KW-0808">Transferase</keyword>
<dbReference type="AlphaFoldDB" id="E0NNS0"/>
<evidence type="ECO:0000259" key="12">
    <source>
        <dbReference type="SMART" id="SM00382"/>
    </source>
</evidence>
<dbReference type="SMART" id="SM00382">
    <property type="entry name" value="AAA"/>
    <property type="match status" value="1"/>
</dbReference>
<gene>
    <name evidence="13" type="primary">dnaX</name>
    <name evidence="13" type="ORF">HMPREF9225_1809</name>
</gene>
<dbReference type="Proteomes" id="UP000003280">
    <property type="component" value="Unassembled WGS sequence"/>
</dbReference>
<evidence type="ECO:0000256" key="4">
    <source>
        <dbReference type="ARBA" id="ARBA00022695"/>
    </source>
</evidence>
<dbReference type="NCBIfam" id="TIGR02397">
    <property type="entry name" value="dnaX_nterm"/>
    <property type="match status" value="1"/>
</dbReference>
<dbReference type="CDD" id="cd18137">
    <property type="entry name" value="HLD_clamp_pol_III_gamma_tau"/>
    <property type="match status" value="1"/>
</dbReference>
<dbReference type="InterPro" id="IPR045085">
    <property type="entry name" value="HLD_clamp_pol_III_gamma_tau"/>
</dbReference>
<feature type="domain" description="AAA+ ATPase" evidence="12">
    <location>
        <begin position="36"/>
        <end position="183"/>
    </location>
</feature>
<dbReference type="GO" id="GO:0006261">
    <property type="term" value="P:DNA-templated DNA replication"/>
    <property type="evidence" value="ECO:0007669"/>
    <property type="project" value="TreeGrafter"/>
</dbReference>
<dbReference type="Pfam" id="PF12169">
    <property type="entry name" value="DNA_pol3_gamma3"/>
    <property type="match status" value="1"/>
</dbReference>
<dbReference type="InterPro" id="IPR050238">
    <property type="entry name" value="DNA_Rep/Repair_Clamp_Loader"/>
</dbReference>
<evidence type="ECO:0000256" key="8">
    <source>
        <dbReference type="ARBA" id="ARBA00022833"/>
    </source>
</evidence>
<keyword evidence="10" id="KW-0239">DNA-directed DNA polymerase</keyword>
<dbReference type="PRINTS" id="PR00300">
    <property type="entry name" value="CLPPROTEASEA"/>
</dbReference>
<name>E0NNS0_9FIRM</name>
<reference evidence="13 14" key="1">
    <citation type="submission" date="2010-07" db="EMBL/GenBank/DDBJ databases">
        <authorList>
            <person name="Muzny D."/>
            <person name="Qin X."/>
            <person name="Deng J."/>
            <person name="Jiang H."/>
            <person name="Liu Y."/>
            <person name="Qu J."/>
            <person name="Song X.-Z."/>
            <person name="Zhang L."/>
            <person name="Thornton R."/>
            <person name="Coyle M."/>
            <person name="Francisco L."/>
            <person name="Jackson L."/>
            <person name="Javaid M."/>
            <person name="Korchina V."/>
            <person name="Kovar C."/>
            <person name="Mata R."/>
            <person name="Mathew T."/>
            <person name="Ngo R."/>
            <person name="Nguyen L."/>
            <person name="Nguyen N."/>
            <person name="Okwuonu G."/>
            <person name="Ongeri F."/>
            <person name="Pham C."/>
            <person name="Simmons D."/>
            <person name="Wilczek-Boney K."/>
            <person name="Hale W."/>
            <person name="Jakkamsetti A."/>
            <person name="Pham P."/>
            <person name="Ruth R."/>
            <person name="San Lucas F."/>
            <person name="Warren J."/>
            <person name="Zhang J."/>
            <person name="Zhao Z."/>
            <person name="Zhou C."/>
            <person name="Zhu D."/>
            <person name="Lee S."/>
            <person name="Bess C."/>
            <person name="Blankenburg K."/>
            <person name="Forbes L."/>
            <person name="Fu Q."/>
            <person name="Gubbala S."/>
            <person name="Hirani K."/>
            <person name="Jayaseelan J.C."/>
            <person name="Lara F."/>
            <person name="Munidasa M."/>
            <person name="Palculict T."/>
            <person name="Patil S."/>
            <person name="Pu L.-L."/>
            <person name="Saada N."/>
            <person name="Tang L."/>
            <person name="Weissenberger G."/>
            <person name="Zhu Y."/>
            <person name="Hemphill L."/>
            <person name="Shang Y."/>
            <person name="Youmans B."/>
            <person name="Ayvaz T."/>
            <person name="Ross M."/>
            <person name="Santibanez J."/>
            <person name="Aqrawi P."/>
            <person name="Gross S."/>
            <person name="Joshi V."/>
            <person name="Fowler G."/>
            <person name="Nazareth L."/>
            <person name="Reid J."/>
            <person name="Worley K."/>
            <person name="Petrosino J."/>
            <person name="Highlander S."/>
            <person name="Gibbs R."/>
        </authorList>
    </citation>
    <scope>NUCLEOTIDE SEQUENCE [LARGE SCALE GENOMIC DNA]</scope>
    <source>
        <strain evidence="13 14">ATCC BAA-1640</strain>
    </source>
</reference>
<dbReference type="PANTHER" id="PTHR11669:SF0">
    <property type="entry name" value="PROTEIN STICHEL-LIKE 2"/>
    <property type="match status" value="1"/>
</dbReference>
<dbReference type="RefSeq" id="WP_008902584.1">
    <property type="nucleotide sequence ID" value="NZ_GL397071.1"/>
</dbReference>
<keyword evidence="5" id="KW-0235">DNA replication</keyword>
<comment type="catalytic activity">
    <reaction evidence="11">
        <text>DNA(n) + a 2'-deoxyribonucleoside 5'-triphosphate = DNA(n+1) + diphosphate</text>
        <dbReference type="Rhea" id="RHEA:22508"/>
        <dbReference type="Rhea" id="RHEA-COMP:17339"/>
        <dbReference type="Rhea" id="RHEA-COMP:17340"/>
        <dbReference type="ChEBI" id="CHEBI:33019"/>
        <dbReference type="ChEBI" id="CHEBI:61560"/>
        <dbReference type="ChEBI" id="CHEBI:173112"/>
        <dbReference type="EC" id="2.7.7.7"/>
    </reaction>
</comment>
<dbReference type="CDD" id="cd00009">
    <property type="entry name" value="AAA"/>
    <property type="match status" value="1"/>
</dbReference>
<evidence type="ECO:0000256" key="7">
    <source>
        <dbReference type="ARBA" id="ARBA00022741"/>
    </source>
</evidence>
<dbReference type="GO" id="GO:0005524">
    <property type="term" value="F:ATP binding"/>
    <property type="evidence" value="ECO:0007669"/>
    <property type="project" value="UniProtKB-KW"/>
</dbReference>
<dbReference type="HOGENOM" id="CLU_006229_0_3_9"/>
<dbReference type="Pfam" id="PF13177">
    <property type="entry name" value="DNA_pol3_delta2"/>
    <property type="match status" value="1"/>
</dbReference>
<dbReference type="GO" id="GO:0046872">
    <property type="term" value="F:metal ion binding"/>
    <property type="evidence" value="ECO:0007669"/>
    <property type="project" value="UniProtKB-KW"/>
</dbReference>
<evidence type="ECO:0000256" key="2">
    <source>
        <dbReference type="ARBA" id="ARBA00012417"/>
    </source>
</evidence>
<evidence type="ECO:0000256" key="1">
    <source>
        <dbReference type="ARBA" id="ARBA00006360"/>
    </source>
</evidence>
<dbReference type="Gene3D" id="1.20.272.10">
    <property type="match status" value="1"/>
</dbReference>
<dbReference type="GO" id="GO:0003887">
    <property type="term" value="F:DNA-directed DNA polymerase activity"/>
    <property type="evidence" value="ECO:0007669"/>
    <property type="project" value="UniProtKB-KW"/>
</dbReference>
<proteinExistence type="inferred from homology"/>
<organism evidence="13 14">
    <name type="scientific">Peptoniphilus duerdenii ATCC BAA-1640</name>
    <dbReference type="NCBI Taxonomy" id="862517"/>
    <lineage>
        <taxon>Bacteria</taxon>
        <taxon>Bacillati</taxon>
        <taxon>Bacillota</taxon>
        <taxon>Tissierellia</taxon>
        <taxon>Tissierellales</taxon>
        <taxon>Peptoniphilaceae</taxon>
        <taxon>Peptoniphilus</taxon>
    </lineage>
</organism>
<dbReference type="EC" id="2.7.7.7" evidence="2"/>
<dbReference type="InterPro" id="IPR027417">
    <property type="entry name" value="P-loop_NTPase"/>
</dbReference>
<protein>
    <recommendedName>
        <fullName evidence="2">DNA-directed DNA polymerase</fullName>
        <ecNumber evidence="2">2.7.7.7</ecNumber>
    </recommendedName>
</protein>
<evidence type="ECO:0000256" key="9">
    <source>
        <dbReference type="ARBA" id="ARBA00022840"/>
    </source>
</evidence>
<comment type="similarity">
    <text evidence="1">Belongs to the DnaX/STICHEL family.</text>
</comment>
<dbReference type="InterPro" id="IPR008921">
    <property type="entry name" value="DNA_pol3_clamp-load_cplx_C"/>
</dbReference>
<dbReference type="Pfam" id="PF22608">
    <property type="entry name" value="DNAX_ATPase_lid"/>
    <property type="match status" value="1"/>
</dbReference>
<keyword evidence="9" id="KW-0067">ATP-binding</keyword>
<dbReference type="InterPro" id="IPR003593">
    <property type="entry name" value="AAA+_ATPase"/>
</dbReference>
<evidence type="ECO:0000256" key="3">
    <source>
        <dbReference type="ARBA" id="ARBA00022679"/>
    </source>
</evidence>
<evidence type="ECO:0000313" key="14">
    <source>
        <dbReference type="Proteomes" id="UP000003280"/>
    </source>
</evidence>
<dbReference type="GO" id="GO:0009360">
    <property type="term" value="C:DNA polymerase III complex"/>
    <property type="evidence" value="ECO:0007669"/>
    <property type="project" value="InterPro"/>
</dbReference>
<dbReference type="Gene3D" id="3.40.50.300">
    <property type="entry name" value="P-loop containing nucleotide triphosphate hydrolases"/>
    <property type="match status" value="1"/>
</dbReference>
<sequence length="589" mass="66327">MYQALYRKYRSRTFDEVVGQDQVINSIKYQVKNSTVSHAYIFSGTRGTGKTSTAKILARAVNCEHPIDGNPCNECETCKSILRGTNLDVVEMDAASNNGVDDIRDLREKAFYPPSTSKYKVYIIDEVHMLSKGAFNALLKILEEPPKHLIFILATTEIERVPQTILSRTQRYTFKRISIDTISKNISEILAKEGKSIDEAGIDLIAQMADGSMRDAVSLLDRVVAINDNNISYDKIIEVLGVTTEDTLFELATSILNSDASSIIMSVANLADDGKDMMVLIDGIVSFFRNILIAKNLNYPRKIIRVRDMDRYVAIANAFSNSEILNIIKILSETKARSRYITNKRTMLEAALLEIVASRQDDILNRVENLERMLSSGDLSGLKAPKREKFEFNFAKKENPAAVEKPLAKEVVSEIIDDKVSNETKENVEKEIENEIPKDITEVPVDDQSDMNTIEKSQEDAAETDINAVETEETMETKADIDYSDNELQGIFNRAISILKERSERIISGMLVMGRLDSFENNVATIAFEEQGRSFYTTLNNHESIEKIESVLKELTNDNISVKFVVKSNRNVDSIKDRIENLFGKDSIK</sequence>
<keyword evidence="6" id="KW-0479">Metal-binding</keyword>